<name>A0A2V3IZM1_9FLOR</name>
<accession>A0A2V3IZM1</accession>
<reference evidence="2 3" key="1">
    <citation type="journal article" date="2018" name="Mol. Biol. Evol.">
        <title>Analysis of the draft genome of the red seaweed Gracilariopsis chorda provides insights into genome size evolution in Rhodophyta.</title>
        <authorList>
            <person name="Lee J."/>
            <person name="Yang E.C."/>
            <person name="Graf L."/>
            <person name="Yang J.H."/>
            <person name="Qiu H."/>
            <person name="Zel Zion U."/>
            <person name="Chan C.X."/>
            <person name="Stephens T.G."/>
            <person name="Weber A.P.M."/>
            <person name="Boo G.H."/>
            <person name="Boo S.M."/>
            <person name="Kim K.M."/>
            <person name="Shin Y."/>
            <person name="Jung M."/>
            <person name="Lee S.J."/>
            <person name="Yim H.S."/>
            <person name="Lee J.H."/>
            <person name="Bhattacharya D."/>
            <person name="Yoon H.S."/>
        </authorList>
    </citation>
    <scope>NUCLEOTIDE SEQUENCE [LARGE SCALE GENOMIC DNA]</scope>
    <source>
        <strain evidence="2 3">SKKU-2015</strain>
        <tissue evidence="2">Whole body</tissue>
    </source>
</reference>
<keyword evidence="1" id="KW-0472">Membrane</keyword>
<comment type="caution">
    <text evidence="2">The sequence shown here is derived from an EMBL/GenBank/DDBJ whole genome shotgun (WGS) entry which is preliminary data.</text>
</comment>
<dbReference type="AlphaFoldDB" id="A0A2V3IZM1"/>
<evidence type="ECO:0000313" key="3">
    <source>
        <dbReference type="Proteomes" id="UP000247409"/>
    </source>
</evidence>
<dbReference type="EMBL" id="NBIV01000022">
    <property type="protein sequence ID" value="PXF47591.1"/>
    <property type="molecule type" value="Genomic_DNA"/>
</dbReference>
<evidence type="ECO:0000256" key="1">
    <source>
        <dbReference type="SAM" id="Phobius"/>
    </source>
</evidence>
<protein>
    <submittedName>
        <fullName evidence="2">Uncharacterized protein</fullName>
    </submittedName>
</protein>
<evidence type="ECO:0000313" key="2">
    <source>
        <dbReference type="EMBL" id="PXF47591.1"/>
    </source>
</evidence>
<feature type="transmembrane region" description="Helical" evidence="1">
    <location>
        <begin position="51"/>
        <end position="68"/>
    </location>
</feature>
<sequence length="123" mass="13519">MLQKASKRQLYQELKCADMNYALPVPAWSVHLCMSIGVFLEGHCDCCPKALGNVLVCLAAGVYAVISIRQQHLMSLREEFLAVIADTGCTIEEESVCAYLGPVQARYMVLKKGLNEAGRPVDN</sequence>
<organism evidence="2 3">
    <name type="scientific">Gracilariopsis chorda</name>
    <dbReference type="NCBI Taxonomy" id="448386"/>
    <lineage>
        <taxon>Eukaryota</taxon>
        <taxon>Rhodophyta</taxon>
        <taxon>Florideophyceae</taxon>
        <taxon>Rhodymeniophycidae</taxon>
        <taxon>Gracilariales</taxon>
        <taxon>Gracilariaceae</taxon>
        <taxon>Gracilariopsis</taxon>
    </lineage>
</organism>
<proteinExistence type="predicted"/>
<keyword evidence="1" id="KW-0812">Transmembrane</keyword>
<dbReference type="Proteomes" id="UP000247409">
    <property type="component" value="Unassembled WGS sequence"/>
</dbReference>
<keyword evidence="1" id="KW-1133">Transmembrane helix</keyword>
<keyword evidence="3" id="KW-1185">Reference proteome</keyword>
<feature type="transmembrane region" description="Helical" evidence="1">
    <location>
        <begin position="21"/>
        <end position="39"/>
    </location>
</feature>
<gene>
    <name evidence="2" type="ORF">BWQ96_02570</name>
</gene>